<evidence type="ECO:0000313" key="2">
    <source>
        <dbReference type="Proteomes" id="UP000216991"/>
    </source>
</evidence>
<organism evidence="1 2">
    <name type="scientific">Sandarakinorhabdus cyanobacteriorum</name>
    <dbReference type="NCBI Taxonomy" id="1981098"/>
    <lineage>
        <taxon>Bacteria</taxon>
        <taxon>Pseudomonadati</taxon>
        <taxon>Pseudomonadota</taxon>
        <taxon>Alphaproteobacteria</taxon>
        <taxon>Sphingomonadales</taxon>
        <taxon>Sphingosinicellaceae</taxon>
        <taxon>Sandarakinorhabdus</taxon>
    </lineage>
</organism>
<dbReference type="InterPro" id="IPR036388">
    <property type="entry name" value="WH-like_DNA-bd_sf"/>
</dbReference>
<dbReference type="Gene3D" id="1.10.10.10">
    <property type="entry name" value="Winged helix-like DNA-binding domain superfamily/Winged helix DNA-binding domain"/>
    <property type="match status" value="1"/>
</dbReference>
<protein>
    <recommendedName>
        <fullName evidence="3">DUF1153 domain-containing protein</fullName>
    </recommendedName>
</protein>
<accession>A0A255YPR9</accession>
<proteinExistence type="predicted"/>
<comment type="caution">
    <text evidence="1">The sequence shown here is derived from an EMBL/GenBank/DDBJ whole genome shotgun (WGS) entry which is preliminary data.</text>
</comment>
<evidence type="ECO:0000313" key="1">
    <source>
        <dbReference type="EMBL" id="OYQ31193.1"/>
    </source>
</evidence>
<dbReference type="EMBL" id="NOXT01000090">
    <property type="protein sequence ID" value="OYQ31193.1"/>
    <property type="molecule type" value="Genomic_DNA"/>
</dbReference>
<dbReference type="GO" id="GO:0043565">
    <property type="term" value="F:sequence-specific DNA binding"/>
    <property type="evidence" value="ECO:0007669"/>
    <property type="project" value="InterPro"/>
</dbReference>
<dbReference type="AlphaFoldDB" id="A0A255YPR9"/>
<dbReference type="Proteomes" id="UP000216991">
    <property type="component" value="Unassembled WGS sequence"/>
</dbReference>
<dbReference type="SUPFAM" id="SSF48295">
    <property type="entry name" value="TrpR-like"/>
    <property type="match status" value="1"/>
</dbReference>
<gene>
    <name evidence="1" type="ORF">CHU93_04950</name>
</gene>
<dbReference type="OrthoDB" id="9796775at2"/>
<reference evidence="1 2" key="1">
    <citation type="submission" date="2017-07" db="EMBL/GenBank/DDBJ databases">
        <title>Sandarakinorhabdus cyanobacteriorum sp. nov., a novel bacterium isolated from cyanobacterial aggregates in a eutrophic lake.</title>
        <authorList>
            <person name="Cai H."/>
        </authorList>
    </citation>
    <scope>NUCLEOTIDE SEQUENCE [LARGE SCALE GENOMIC DNA]</scope>
    <source>
        <strain evidence="1 2">TH057</strain>
    </source>
</reference>
<dbReference type="InterPro" id="IPR010921">
    <property type="entry name" value="Trp_repressor/repl_initiator"/>
</dbReference>
<keyword evidence="2" id="KW-1185">Reference proteome</keyword>
<sequence>MPPADTVRWVPRRKAAVVKAIAEGRISLDEACARWRLSIEEIKLWERAMRQIGVHGLRVTRVQIYRPLFRDDGETGNG</sequence>
<dbReference type="InterPro" id="IPR009534">
    <property type="entry name" value="DUF1153"/>
</dbReference>
<evidence type="ECO:0008006" key="3">
    <source>
        <dbReference type="Google" id="ProtNLM"/>
    </source>
</evidence>
<name>A0A255YPR9_9SPHN</name>
<dbReference type="Pfam" id="PF06627">
    <property type="entry name" value="DUF1153"/>
    <property type="match status" value="1"/>
</dbReference>